<dbReference type="PANTHER" id="PTHR44591:SF19">
    <property type="entry name" value="TWO-COMPONENT RESPONSE REGULATOR-RELATED"/>
    <property type="match status" value="1"/>
</dbReference>
<keyword evidence="5" id="KW-1185">Reference proteome</keyword>
<feature type="modified residue" description="4-aspartylphosphate" evidence="2">
    <location>
        <position position="53"/>
    </location>
</feature>
<dbReference type="SMART" id="SM00448">
    <property type="entry name" value="REC"/>
    <property type="match status" value="1"/>
</dbReference>
<accession>A0ABD5S4N7</accession>
<proteinExistence type="predicted"/>
<evidence type="ECO:0000313" key="5">
    <source>
        <dbReference type="Proteomes" id="UP001596328"/>
    </source>
</evidence>
<dbReference type="Proteomes" id="UP001596328">
    <property type="component" value="Unassembled WGS sequence"/>
</dbReference>
<dbReference type="Gene3D" id="3.40.50.2300">
    <property type="match status" value="1"/>
</dbReference>
<dbReference type="EMBL" id="JBHSWU010001243">
    <property type="protein sequence ID" value="MFC6726594.1"/>
    <property type="molecule type" value="Genomic_DNA"/>
</dbReference>
<dbReference type="InterPro" id="IPR013971">
    <property type="entry name" value="HalX_domain"/>
</dbReference>
<organism evidence="4 5">
    <name type="scientific">Halobium palmae</name>
    <dbReference type="NCBI Taxonomy" id="1776492"/>
    <lineage>
        <taxon>Archaea</taxon>
        <taxon>Methanobacteriati</taxon>
        <taxon>Methanobacteriota</taxon>
        <taxon>Stenosarchaea group</taxon>
        <taxon>Halobacteria</taxon>
        <taxon>Halobacteriales</taxon>
        <taxon>Haloferacaceae</taxon>
        <taxon>Halobium</taxon>
    </lineage>
</organism>
<dbReference type="InterPro" id="IPR011006">
    <property type="entry name" value="CheY-like_superfamily"/>
</dbReference>
<feature type="domain" description="Response regulatory" evidence="3">
    <location>
        <begin position="6"/>
        <end position="115"/>
    </location>
</feature>
<name>A0ABD5S4N7_9EURY</name>
<feature type="non-terminal residue" evidence="4">
    <location>
        <position position="185"/>
    </location>
</feature>
<gene>
    <name evidence="4" type="ORF">ACFQE1_19940</name>
</gene>
<keyword evidence="1 2" id="KW-0597">Phosphoprotein</keyword>
<dbReference type="Pfam" id="PF00072">
    <property type="entry name" value="Response_reg"/>
    <property type="match status" value="1"/>
</dbReference>
<reference evidence="4 5" key="1">
    <citation type="journal article" date="2019" name="Int. J. Syst. Evol. Microbiol.">
        <title>The Global Catalogue of Microorganisms (GCM) 10K type strain sequencing project: providing services to taxonomists for standard genome sequencing and annotation.</title>
        <authorList>
            <consortium name="The Broad Institute Genomics Platform"/>
            <consortium name="The Broad Institute Genome Sequencing Center for Infectious Disease"/>
            <person name="Wu L."/>
            <person name="Ma J."/>
        </authorList>
    </citation>
    <scope>NUCLEOTIDE SEQUENCE [LARGE SCALE GENOMIC DNA]</scope>
    <source>
        <strain evidence="4 5">NBRC 111368</strain>
    </source>
</reference>
<dbReference type="InterPro" id="IPR050595">
    <property type="entry name" value="Bact_response_regulator"/>
</dbReference>
<sequence length="185" mass="20418">MSAKGTVLVVDDDPDIVDAYETHLRGEYEVRTATDGRAALSKLDGEVDVVLLDRRMPGLDGDDVLDRIGERDLSSRVAMVTGVEPDVDVVDMGFDDYLCKPVSRAELLDLVESLFDRAEYDEQLRRYFSLVSKRAVLEAHGDDAVRETEEFSTLSERIDRLKGELDAKLSRFDGGDAFVAALAGG</sequence>
<dbReference type="PANTHER" id="PTHR44591">
    <property type="entry name" value="STRESS RESPONSE REGULATOR PROTEIN 1"/>
    <property type="match status" value="1"/>
</dbReference>
<dbReference type="PROSITE" id="PS50110">
    <property type="entry name" value="RESPONSE_REGULATORY"/>
    <property type="match status" value="1"/>
</dbReference>
<evidence type="ECO:0000256" key="1">
    <source>
        <dbReference type="ARBA" id="ARBA00022553"/>
    </source>
</evidence>
<dbReference type="SUPFAM" id="SSF52172">
    <property type="entry name" value="CheY-like"/>
    <property type="match status" value="1"/>
</dbReference>
<evidence type="ECO:0000259" key="3">
    <source>
        <dbReference type="PROSITE" id="PS50110"/>
    </source>
</evidence>
<evidence type="ECO:0000313" key="4">
    <source>
        <dbReference type="EMBL" id="MFC6726594.1"/>
    </source>
</evidence>
<evidence type="ECO:0000256" key="2">
    <source>
        <dbReference type="PROSITE-ProRule" id="PRU00169"/>
    </source>
</evidence>
<dbReference type="CDD" id="cd00156">
    <property type="entry name" value="REC"/>
    <property type="match status" value="1"/>
</dbReference>
<protein>
    <submittedName>
        <fullName evidence="4">Response regulator</fullName>
    </submittedName>
</protein>
<dbReference type="AlphaFoldDB" id="A0ABD5S4N7"/>
<dbReference type="InterPro" id="IPR001789">
    <property type="entry name" value="Sig_transdc_resp-reg_receiver"/>
</dbReference>
<comment type="caution">
    <text evidence="4">The sequence shown here is derived from an EMBL/GenBank/DDBJ whole genome shotgun (WGS) entry which is preliminary data.</text>
</comment>
<dbReference type="Pfam" id="PF08663">
    <property type="entry name" value="HalX"/>
    <property type="match status" value="1"/>
</dbReference>